<accession>A0A974NXE9</accession>
<proteinExistence type="predicted"/>
<dbReference type="InterPro" id="IPR022062">
    <property type="entry name" value="DUF3618"/>
</dbReference>
<gene>
    <name evidence="2" type="ORF">H5J25_08540</name>
</gene>
<dbReference type="AlphaFoldDB" id="A0A974NXE9"/>
<organism evidence="2 3">
    <name type="scientific">Sphingomonas aliaeris</name>
    <dbReference type="NCBI Taxonomy" id="2759526"/>
    <lineage>
        <taxon>Bacteria</taxon>
        <taxon>Pseudomonadati</taxon>
        <taxon>Pseudomonadota</taxon>
        <taxon>Alphaproteobacteria</taxon>
        <taxon>Sphingomonadales</taxon>
        <taxon>Sphingomonadaceae</taxon>
        <taxon>Sphingomonas</taxon>
    </lineage>
</organism>
<feature type="compositionally biased region" description="Basic and acidic residues" evidence="1">
    <location>
        <begin position="108"/>
        <end position="121"/>
    </location>
</feature>
<evidence type="ECO:0000256" key="1">
    <source>
        <dbReference type="SAM" id="MobiDB-lite"/>
    </source>
</evidence>
<dbReference type="EMBL" id="CP061035">
    <property type="protein sequence ID" value="QQV78633.1"/>
    <property type="molecule type" value="Genomic_DNA"/>
</dbReference>
<feature type="region of interest" description="Disordered" evidence="1">
    <location>
        <begin position="98"/>
        <end position="121"/>
    </location>
</feature>
<dbReference type="Proteomes" id="UP000595894">
    <property type="component" value="Chromosome"/>
</dbReference>
<name>A0A974NXE9_9SPHN</name>
<dbReference type="RefSeq" id="WP_202095668.1">
    <property type="nucleotide sequence ID" value="NZ_CP061035.1"/>
</dbReference>
<protein>
    <submittedName>
        <fullName evidence="2">DUF3618 domain-containing protein</fullName>
    </submittedName>
</protein>
<sequence length="121" mass="12719">MSDIAATPLAIAQARSTAARARLSDTMSQLQARLNPRMLAQDAATGLVEKGKSVAAEGMETARQNPAAVAGGAAALGLVLARRPLTRLLQRLLQSGDDATADTLTSLKPERRPTAEERTEQ</sequence>
<keyword evidence="3" id="KW-1185">Reference proteome</keyword>
<evidence type="ECO:0000313" key="3">
    <source>
        <dbReference type="Proteomes" id="UP000595894"/>
    </source>
</evidence>
<dbReference type="KEGG" id="sari:H5J25_08540"/>
<evidence type="ECO:0000313" key="2">
    <source>
        <dbReference type="EMBL" id="QQV78633.1"/>
    </source>
</evidence>
<dbReference type="Pfam" id="PF12277">
    <property type="entry name" value="DUF3618"/>
    <property type="match status" value="1"/>
</dbReference>
<reference evidence="3" key="1">
    <citation type="submission" date="2020-09" db="EMBL/GenBank/DDBJ databases">
        <title>Sphingomonas sp., a new species isolated from pork steak.</title>
        <authorList>
            <person name="Heidler von Heilborn D."/>
        </authorList>
    </citation>
    <scope>NUCLEOTIDE SEQUENCE [LARGE SCALE GENOMIC DNA]</scope>
</reference>